<dbReference type="KEGG" id="pkc:PKB_3105"/>
<dbReference type="AlphaFoldDB" id="A0A024HIW8"/>
<dbReference type="PROSITE" id="PS51186">
    <property type="entry name" value="GNAT"/>
    <property type="match status" value="1"/>
</dbReference>
<protein>
    <recommendedName>
        <fullName evidence="1">N-acetyltransferase domain-containing protein</fullName>
    </recommendedName>
</protein>
<evidence type="ECO:0000313" key="2">
    <source>
        <dbReference type="EMBL" id="CDF84452.1"/>
    </source>
</evidence>
<dbReference type="RefSeq" id="WP_043253016.1">
    <property type="nucleotide sequence ID" value="NZ_HG322950.1"/>
</dbReference>
<gene>
    <name evidence="2" type="ORF">PKB_3105</name>
</gene>
<dbReference type="Pfam" id="PF13508">
    <property type="entry name" value="Acetyltransf_7"/>
    <property type="match status" value="1"/>
</dbReference>
<dbReference type="GO" id="GO:0016747">
    <property type="term" value="F:acyltransferase activity, transferring groups other than amino-acyl groups"/>
    <property type="evidence" value="ECO:0007669"/>
    <property type="project" value="InterPro"/>
</dbReference>
<dbReference type="SUPFAM" id="SSF55729">
    <property type="entry name" value="Acyl-CoA N-acyltransferases (Nat)"/>
    <property type="match status" value="1"/>
</dbReference>
<dbReference type="HOGENOM" id="CLU_013985_22_0_6"/>
<feature type="domain" description="N-acetyltransferase" evidence="1">
    <location>
        <begin position="9"/>
        <end position="168"/>
    </location>
</feature>
<sequence>MLNFHSSGLGLRPARASDQAFLEALYRSARPELQLIDGEQDLIETIVQQQFQVQAAGLGEQFPDAQHYVIERIDTRIGELVFVAGVGEIRLLYLAFLPEARGLGFGSTIIRGLQQAAEQAGCALTTVVWASNQGARRQYLQLGFEVQQRDIAAERLVWWPEALRPPLS</sequence>
<dbReference type="InterPro" id="IPR000182">
    <property type="entry name" value="GNAT_dom"/>
</dbReference>
<organism evidence="2 3">
    <name type="scientific">Pseudomonas knackmussii (strain DSM 6978 / CCUG 54928 / LMG 23759 / B13)</name>
    <dbReference type="NCBI Taxonomy" id="1301098"/>
    <lineage>
        <taxon>Bacteria</taxon>
        <taxon>Pseudomonadati</taxon>
        <taxon>Pseudomonadota</taxon>
        <taxon>Gammaproteobacteria</taxon>
        <taxon>Pseudomonadales</taxon>
        <taxon>Pseudomonadaceae</taxon>
        <taxon>Pseudomonas</taxon>
    </lineage>
</organism>
<name>A0A024HIW8_PSEKB</name>
<dbReference type="STRING" id="1301098.PKB_3105"/>
<reference evidence="2 3" key="1">
    <citation type="submission" date="2013-03" db="EMBL/GenBank/DDBJ databases">
        <authorList>
            <person name="Linke B."/>
        </authorList>
    </citation>
    <scope>NUCLEOTIDE SEQUENCE [LARGE SCALE GENOMIC DNA]</scope>
    <source>
        <strain evidence="2 3">B13</strain>
    </source>
</reference>
<keyword evidence="3" id="KW-1185">Reference proteome</keyword>
<dbReference type="EMBL" id="HG322950">
    <property type="protein sequence ID" value="CDF84452.1"/>
    <property type="molecule type" value="Genomic_DNA"/>
</dbReference>
<accession>A0A024HIW8</accession>
<dbReference type="PATRIC" id="fig|1301098.3.peg.3131"/>
<dbReference type="Proteomes" id="UP000025241">
    <property type="component" value="Chromosome I"/>
</dbReference>
<proteinExistence type="predicted"/>
<dbReference type="Gene3D" id="3.40.630.30">
    <property type="match status" value="1"/>
</dbReference>
<dbReference type="eggNOG" id="COG0456">
    <property type="taxonomic scope" value="Bacteria"/>
</dbReference>
<evidence type="ECO:0000313" key="3">
    <source>
        <dbReference type="Proteomes" id="UP000025241"/>
    </source>
</evidence>
<dbReference type="OrthoDB" id="9805924at2"/>
<evidence type="ECO:0000259" key="1">
    <source>
        <dbReference type="PROSITE" id="PS51186"/>
    </source>
</evidence>
<dbReference type="InterPro" id="IPR016181">
    <property type="entry name" value="Acyl_CoA_acyltransferase"/>
</dbReference>
<reference evidence="2 3" key="2">
    <citation type="submission" date="2014-05" db="EMBL/GenBank/DDBJ databases">
        <title>Genome sequence of the 3-chlorobenzoate degrading bacterium Pseudomonas knackmussii B13 shows multiple evidence for horizontal gene transfer.</title>
        <authorList>
            <person name="Miyazaki R."/>
            <person name="Bertelli C."/>
            <person name="Falquet L."/>
            <person name="Robinson-Rechavi M."/>
            <person name="Gharib W."/>
            <person name="Roy S."/>
            <person name="Van der Meer J.R."/>
        </authorList>
    </citation>
    <scope>NUCLEOTIDE SEQUENCE [LARGE SCALE GENOMIC DNA]</scope>
    <source>
        <strain evidence="2 3">B13</strain>
    </source>
</reference>